<protein>
    <submittedName>
        <fullName evidence="2">Uncharacterized protein</fullName>
    </submittedName>
</protein>
<reference evidence="2" key="1">
    <citation type="journal article" date="2022" name="bioRxiv">
        <title>Sequencing and chromosome-scale assembly of the giantPleurodeles waltlgenome.</title>
        <authorList>
            <person name="Brown T."/>
            <person name="Elewa A."/>
            <person name="Iarovenko S."/>
            <person name="Subramanian E."/>
            <person name="Araus A.J."/>
            <person name="Petzold A."/>
            <person name="Susuki M."/>
            <person name="Suzuki K.-i.T."/>
            <person name="Hayashi T."/>
            <person name="Toyoda A."/>
            <person name="Oliveira C."/>
            <person name="Osipova E."/>
            <person name="Leigh N.D."/>
            <person name="Simon A."/>
            <person name="Yun M.H."/>
        </authorList>
    </citation>
    <scope>NUCLEOTIDE SEQUENCE</scope>
    <source>
        <strain evidence="2">20211129_DDA</strain>
        <tissue evidence="2">Liver</tissue>
    </source>
</reference>
<comment type="caution">
    <text evidence="2">The sequence shown here is derived from an EMBL/GenBank/DDBJ whole genome shotgun (WGS) entry which is preliminary data.</text>
</comment>
<keyword evidence="3" id="KW-1185">Reference proteome</keyword>
<organism evidence="2 3">
    <name type="scientific">Pleurodeles waltl</name>
    <name type="common">Iberian ribbed newt</name>
    <dbReference type="NCBI Taxonomy" id="8319"/>
    <lineage>
        <taxon>Eukaryota</taxon>
        <taxon>Metazoa</taxon>
        <taxon>Chordata</taxon>
        <taxon>Craniata</taxon>
        <taxon>Vertebrata</taxon>
        <taxon>Euteleostomi</taxon>
        <taxon>Amphibia</taxon>
        <taxon>Batrachia</taxon>
        <taxon>Caudata</taxon>
        <taxon>Salamandroidea</taxon>
        <taxon>Salamandridae</taxon>
        <taxon>Pleurodelinae</taxon>
        <taxon>Pleurodeles</taxon>
    </lineage>
</organism>
<name>A0AAV7W896_PLEWA</name>
<keyword evidence="1" id="KW-0175">Coiled coil</keyword>
<sequence>MGPEERAQPSLSKMMVVIPTEVTVEMAVVDNSGGKKDHCSVSAVDLNLQEVQTGEPSPVLMGNDNHALGFAQTSRVEDGGGSARLSPMEEMITKLVEEIKKGFSVSEANQAGIKEMCEILENKFDILVKRTQLLEESLEYLQEDVAQIKQDLRKSKDCEQDLCDKLEQTENAARRNNLRILNIPEGEEGNNIKAYCASLIKNSLQL</sequence>
<dbReference type="EMBL" id="JANPWB010000002">
    <property type="protein sequence ID" value="KAJ1210229.1"/>
    <property type="molecule type" value="Genomic_DNA"/>
</dbReference>
<feature type="coiled-coil region" evidence="1">
    <location>
        <begin position="131"/>
        <end position="169"/>
    </location>
</feature>
<proteinExistence type="predicted"/>
<evidence type="ECO:0000313" key="3">
    <source>
        <dbReference type="Proteomes" id="UP001066276"/>
    </source>
</evidence>
<evidence type="ECO:0000313" key="2">
    <source>
        <dbReference type="EMBL" id="KAJ1210229.1"/>
    </source>
</evidence>
<dbReference type="Proteomes" id="UP001066276">
    <property type="component" value="Chromosome 1_2"/>
</dbReference>
<accession>A0AAV7W896</accession>
<dbReference type="InterPro" id="IPR004244">
    <property type="entry name" value="Transposase_22"/>
</dbReference>
<dbReference type="PANTHER" id="PTHR11505">
    <property type="entry name" value="L1 TRANSPOSABLE ELEMENT-RELATED"/>
    <property type="match status" value="1"/>
</dbReference>
<evidence type="ECO:0000256" key="1">
    <source>
        <dbReference type="SAM" id="Coils"/>
    </source>
</evidence>
<gene>
    <name evidence="2" type="ORF">NDU88_005597</name>
</gene>
<dbReference type="AlphaFoldDB" id="A0AAV7W896"/>